<organism evidence="2 3">
    <name type="scientific">Pseudomonas japonica</name>
    <dbReference type="NCBI Taxonomy" id="256466"/>
    <lineage>
        <taxon>Bacteria</taxon>
        <taxon>Pseudomonadati</taxon>
        <taxon>Pseudomonadota</taxon>
        <taxon>Gammaproteobacteria</taxon>
        <taxon>Pseudomonadales</taxon>
        <taxon>Pseudomonadaceae</taxon>
        <taxon>Pseudomonas</taxon>
    </lineage>
</organism>
<gene>
    <name evidence="2" type="ORF">SAMN05444352_12615</name>
</gene>
<keyword evidence="1" id="KW-0732">Signal</keyword>
<evidence type="ECO:0000313" key="3">
    <source>
        <dbReference type="Proteomes" id="UP000198407"/>
    </source>
</evidence>
<feature type="signal peptide" evidence="1">
    <location>
        <begin position="1"/>
        <end position="23"/>
    </location>
</feature>
<evidence type="ECO:0000313" key="2">
    <source>
        <dbReference type="EMBL" id="SNT15526.1"/>
    </source>
</evidence>
<evidence type="ECO:0000256" key="1">
    <source>
        <dbReference type="SAM" id="SignalP"/>
    </source>
</evidence>
<proteinExistence type="predicted"/>
<dbReference type="AlphaFoldDB" id="A0A239KAQ2"/>
<feature type="chain" id="PRO_5011284253" description="Beta/Gamma crystallin" evidence="1">
    <location>
        <begin position="24"/>
        <end position="126"/>
    </location>
</feature>
<keyword evidence="3" id="KW-1185">Reference proteome</keyword>
<name>A0A239KAQ2_9PSED</name>
<dbReference type="RefSeq" id="WP_042128091.1">
    <property type="nucleotide sequence ID" value="NZ_FZOL01000026.1"/>
</dbReference>
<protein>
    <recommendedName>
        <fullName evidence="4">Beta/Gamma crystallin</fullName>
    </recommendedName>
</protein>
<evidence type="ECO:0008006" key="4">
    <source>
        <dbReference type="Google" id="ProtNLM"/>
    </source>
</evidence>
<dbReference type="Proteomes" id="UP000198407">
    <property type="component" value="Unassembled WGS sequence"/>
</dbReference>
<reference evidence="3" key="1">
    <citation type="submission" date="2017-06" db="EMBL/GenBank/DDBJ databases">
        <authorList>
            <person name="Varghese N."/>
            <person name="Submissions S."/>
        </authorList>
    </citation>
    <scope>NUCLEOTIDE SEQUENCE [LARGE SCALE GENOMIC DNA]</scope>
    <source>
        <strain evidence="3">DSM 22348</strain>
    </source>
</reference>
<accession>A0A239KAQ2</accession>
<dbReference type="EMBL" id="FZOL01000026">
    <property type="protein sequence ID" value="SNT15526.1"/>
    <property type="molecule type" value="Genomic_DNA"/>
</dbReference>
<sequence>MMSNLMRSCVAASIVFVAGQANAACKISEHWDFQGQTGVVQDNDYVRFAVQGSPEDRHLPARKNRTFWDPSWRNMISAVELSPNCKAVFFMTPGLGQGHVLVKETTPRLPENINDKTQGMICECTN</sequence>